<dbReference type="EMBL" id="MU826350">
    <property type="protein sequence ID" value="KAJ7381516.1"/>
    <property type="molecule type" value="Genomic_DNA"/>
</dbReference>
<dbReference type="AlphaFoldDB" id="A0A9W9ZHA1"/>
<sequence>MFLFSRRCVPDFSNSRQSFLTYGNINIMTIWEVHYAFCSVGDLNQAHRGMVTTRKLKWHPVAKANHLKSLADNAACATVHMALLEKSPNPKFLGSLFLA</sequence>
<dbReference type="Proteomes" id="UP001163046">
    <property type="component" value="Unassembled WGS sequence"/>
</dbReference>
<name>A0A9W9ZHA1_9CNID</name>
<keyword evidence="2" id="KW-1185">Reference proteome</keyword>
<protein>
    <submittedName>
        <fullName evidence="1">Uncharacterized protein</fullName>
    </submittedName>
</protein>
<evidence type="ECO:0000313" key="2">
    <source>
        <dbReference type="Proteomes" id="UP001163046"/>
    </source>
</evidence>
<organism evidence="1 2">
    <name type="scientific">Desmophyllum pertusum</name>
    <dbReference type="NCBI Taxonomy" id="174260"/>
    <lineage>
        <taxon>Eukaryota</taxon>
        <taxon>Metazoa</taxon>
        <taxon>Cnidaria</taxon>
        <taxon>Anthozoa</taxon>
        <taxon>Hexacorallia</taxon>
        <taxon>Scleractinia</taxon>
        <taxon>Caryophylliina</taxon>
        <taxon>Caryophylliidae</taxon>
        <taxon>Desmophyllum</taxon>
    </lineage>
</organism>
<reference evidence="1" key="1">
    <citation type="submission" date="2023-01" db="EMBL/GenBank/DDBJ databases">
        <title>Genome assembly of the deep-sea coral Lophelia pertusa.</title>
        <authorList>
            <person name="Herrera S."/>
            <person name="Cordes E."/>
        </authorList>
    </citation>
    <scope>NUCLEOTIDE SEQUENCE</scope>
    <source>
        <strain evidence="1">USNM1676648</strain>
        <tissue evidence="1">Polyp</tissue>
    </source>
</reference>
<comment type="caution">
    <text evidence="1">The sequence shown here is derived from an EMBL/GenBank/DDBJ whole genome shotgun (WGS) entry which is preliminary data.</text>
</comment>
<accession>A0A9W9ZHA1</accession>
<gene>
    <name evidence="1" type="ORF">OS493_001664</name>
</gene>
<evidence type="ECO:0000313" key="1">
    <source>
        <dbReference type="EMBL" id="KAJ7381516.1"/>
    </source>
</evidence>
<proteinExistence type="predicted"/>